<dbReference type="InterPro" id="IPR013766">
    <property type="entry name" value="Thioredoxin_domain"/>
</dbReference>
<organism evidence="4 5">
    <name type="scientific">Salinithrix halophila</name>
    <dbReference type="NCBI Taxonomy" id="1485204"/>
    <lineage>
        <taxon>Bacteria</taxon>
        <taxon>Bacillati</taxon>
        <taxon>Bacillota</taxon>
        <taxon>Bacilli</taxon>
        <taxon>Bacillales</taxon>
        <taxon>Thermoactinomycetaceae</taxon>
        <taxon>Salinithrix</taxon>
    </lineage>
</organism>
<dbReference type="SUPFAM" id="SSF52833">
    <property type="entry name" value="Thioredoxin-like"/>
    <property type="match status" value="1"/>
</dbReference>
<dbReference type="CDD" id="cd02968">
    <property type="entry name" value="SCO"/>
    <property type="match status" value="1"/>
</dbReference>
<gene>
    <name evidence="4" type="ORF">ACFOUO_05720</name>
</gene>
<keyword evidence="2" id="KW-0186">Copper</keyword>
<dbReference type="EMBL" id="JBHSAP010000007">
    <property type="protein sequence ID" value="MFC4076307.1"/>
    <property type="molecule type" value="Genomic_DNA"/>
</dbReference>
<dbReference type="InterPro" id="IPR036249">
    <property type="entry name" value="Thioredoxin-like_sf"/>
</dbReference>
<evidence type="ECO:0000256" key="1">
    <source>
        <dbReference type="ARBA" id="ARBA00010996"/>
    </source>
</evidence>
<comment type="similarity">
    <text evidence="1">Belongs to the SCO1/2 family.</text>
</comment>
<name>A0ABV8JBM5_9BACL</name>
<dbReference type="PANTHER" id="PTHR12151">
    <property type="entry name" value="ELECTRON TRANSPORT PROTIN SCO1/SENC FAMILY MEMBER"/>
    <property type="match status" value="1"/>
</dbReference>
<dbReference type="Proteomes" id="UP001595843">
    <property type="component" value="Unassembled WGS sequence"/>
</dbReference>
<feature type="domain" description="Thioredoxin" evidence="3">
    <location>
        <begin position="38"/>
        <end position="206"/>
    </location>
</feature>
<reference evidence="5" key="1">
    <citation type="journal article" date="2019" name="Int. J. Syst. Evol. Microbiol.">
        <title>The Global Catalogue of Microorganisms (GCM) 10K type strain sequencing project: providing services to taxonomists for standard genome sequencing and annotation.</title>
        <authorList>
            <consortium name="The Broad Institute Genomics Platform"/>
            <consortium name="The Broad Institute Genome Sequencing Center for Infectious Disease"/>
            <person name="Wu L."/>
            <person name="Ma J."/>
        </authorList>
    </citation>
    <scope>NUCLEOTIDE SEQUENCE [LARGE SCALE GENOMIC DNA]</scope>
    <source>
        <strain evidence="5">IBRC-M 10813</strain>
    </source>
</reference>
<proteinExistence type="inferred from homology"/>
<dbReference type="PANTHER" id="PTHR12151:SF25">
    <property type="entry name" value="LINALOOL DEHYDRATASE_ISOMERASE DOMAIN-CONTAINING PROTEIN"/>
    <property type="match status" value="1"/>
</dbReference>
<sequence length="206" mass="23469">MKDWKRKGLLLLVLSAVLTGYWFWDGDKTVSPSPDSIGVNSLPLPDFTYRDQNGKPFGMEELKGKIWLADIIFTRCPDVCSPMTANMSRLQKKLAKSGLDVDIVSFSADPMYDTPPVLKRFGNNLRADFSNWRFLTHDSEPQMHQFLKTAFGVPIKRADPKNPDEPLVIRHSSRFYLIDDQGKVMAAYNGLQPDYAQVIRDIRSLQ</sequence>
<dbReference type="InterPro" id="IPR003782">
    <property type="entry name" value="SCO1/SenC"/>
</dbReference>
<comment type="caution">
    <text evidence="4">The sequence shown here is derived from an EMBL/GenBank/DDBJ whole genome shotgun (WGS) entry which is preliminary data.</text>
</comment>
<evidence type="ECO:0000256" key="2">
    <source>
        <dbReference type="ARBA" id="ARBA00023008"/>
    </source>
</evidence>
<dbReference type="PROSITE" id="PS51352">
    <property type="entry name" value="THIOREDOXIN_2"/>
    <property type="match status" value="1"/>
</dbReference>
<evidence type="ECO:0000313" key="4">
    <source>
        <dbReference type="EMBL" id="MFC4076307.1"/>
    </source>
</evidence>
<evidence type="ECO:0000259" key="3">
    <source>
        <dbReference type="PROSITE" id="PS51352"/>
    </source>
</evidence>
<keyword evidence="5" id="KW-1185">Reference proteome</keyword>
<dbReference type="Pfam" id="PF02630">
    <property type="entry name" value="SCO1-SenC"/>
    <property type="match status" value="1"/>
</dbReference>
<dbReference type="Gene3D" id="3.40.30.10">
    <property type="entry name" value="Glutaredoxin"/>
    <property type="match status" value="1"/>
</dbReference>
<accession>A0ABV8JBM5</accession>
<evidence type="ECO:0000313" key="5">
    <source>
        <dbReference type="Proteomes" id="UP001595843"/>
    </source>
</evidence>
<protein>
    <submittedName>
        <fullName evidence="4">SCO family protein</fullName>
    </submittedName>
</protein>